<proteinExistence type="predicted"/>
<dbReference type="PATRIC" id="fig|999408.3.peg.6148"/>
<accession>A0A0E2H223</accession>
<evidence type="ECO:0000313" key="3">
    <source>
        <dbReference type="Proteomes" id="UP000013085"/>
    </source>
</evidence>
<reference evidence="2 3" key="1">
    <citation type="submission" date="2013-01" db="EMBL/GenBank/DDBJ databases">
        <title>The Genome Sequence of Clostridium clostridioforme 90A8.</title>
        <authorList>
            <consortium name="The Broad Institute Genome Sequencing Platform"/>
            <person name="Earl A."/>
            <person name="Ward D."/>
            <person name="Feldgarden M."/>
            <person name="Gevers D."/>
            <person name="Courvalin P."/>
            <person name="Lambert T."/>
            <person name="Walker B."/>
            <person name="Young S.K."/>
            <person name="Zeng Q."/>
            <person name="Gargeya S."/>
            <person name="Fitzgerald M."/>
            <person name="Haas B."/>
            <person name="Abouelleil A."/>
            <person name="Alvarado L."/>
            <person name="Arachchi H.M."/>
            <person name="Berlin A.M."/>
            <person name="Chapman S.B."/>
            <person name="Dewar J."/>
            <person name="Goldberg J."/>
            <person name="Griggs A."/>
            <person name="Gujja S."/>
            <person name="Hansen M."/>
            <person name="Howarth C."/>
            <person name="Imamovic A."/>
            <person name="Larimer J."/>
            <person name="McCowan C."/>
            <person name="Murphy C."/>
            <person name="Neiman D."/>
            <person name="Pearson M."/>
            <person name="Priest M."/>
            <person name="Roberts A."/>
            <person name="Saif S."/>
            <person name="Shea T."/>
            <person name="Sisk P."/>
            <person name="Sykes S."/>
            <person name="Wortman J."/>
            <person name="Nusbaum C."/>
            <person name="Birren B."/>
        </authorList>
    </citation>
    <scope>NUCLEOTIDE SEQUENCE [LARGE SCALE GENOMIC DNA]</scope>
    <source>
        <strain evidence="2 3">90A8</strain>
    </source>
</reference>
<dbReference type="CDD" id="cd06260">
    <property type="entry name" value="DUF820-like"/>
    <property type="match status" value="1"/>
</dbReference>
<dbReference type="InterPro" id="IPR008538">
    <property type="entry name" value="Uma2"/>
</dbReference>
<dbReference type="AlphaFoldDB" id="A0A0E2H223"/>
<sequence length="184" mass="20891">MPLPKQIIYTIEDIYSLPDGERAELIDGQIYYMAPPTRTHQRIVTELATIINAYIKKHGGECEVDVSPFAVFLDSLKDESTDYVEPDISVICDKDKLDDKGCHGAPDWVIEVISPSSRRLDYGRKQALYLQNGVKEYWIVDGTRQTITVYNASEDWIPSIYGFSDQIPVGIYSDFQVDFGTIKL</sequence>
<dbReference type="InterPro" id="IPR011335">
    <property type="entry name" value="Restrct_endonuc-II-like"/>
</dbReference>
<organism evidence="2 3">
    <name type="scientific">[Clostridium] clostridioforme 90A8</name>
    <dbReference type="NCBI Taxonomy" id="999408"/>
    <lineage>
        <taxon>Bacteria</taxon>
        <taxon>Bacillati</taxon>
        <taxon>Bacillota</taxon>
        <taxon>Clostridia</taxon>
        <taxon>Lachnospirales</taxon>
        <taxon>Lachnospiraceae</taxon>
        <taxon>Enterocloster</taxon>
    </lineage>
</organism>
<evidence type="ECO:0000313" key="2">
    <source>
        <dbReference type="EMBL" id="ENZ05160.1"/>
    </source>
</evidence>
<comment type="caution">
    <text evidence="2">The sequence shown here is derived from an EMBL/GenBank/DDBJ whole genome shotgun (WGS) entry which is preliminary data.</text>
</comment>
<dbReference type="InterPro" id="IPR012296">
    <property type="entry name" value="Nuclease_put_TT1808"/>
</dbReference>
<dbReference type="Proteomes" id="UP000013085">
    <property type="component" value="Unassembled WGS sequence"/>
</dbReference>
<feature type="domain" description="Putative restriction endonuclease" evidence="1">
    <location>
        <begin position="12"/>
        <end position="161"/>
    </location>
</feature>
<dbReference type="PANTHER" id="PTHR34107">
    <property type="entry name" value="SLL0198 PROTEIN-RELATED"/>
    <property type="match status" value="1"/>
</dbReference>
<dbReference type="HOGENOM" id="CLU_076312_0_2_9"/>
<name>A0A0E2H223_9FIRM</name>
<dbReference type="EMBL" id="AGYR01000083">
    <property type="protein sequence ID" value="ENZ05160.1"/>
    <property type="molecule type" value="Genomic_DNA"/>
</dbReference>
<dbReference type="Pfam" id="PF05685">
    <property type="entry name" value="Uma2"/>
    <property type="match status" value="1"/>
</dbReference>
<dbReference type="SUPFAM" id="SSF52980">
    <property type="entry name" value="Restriction endonuclease-like"/>
    <property type="match status" value="1"/>
</dbReference>
<dbReference type="RefSeq" id="WP_002595127.1">
    <property type="nucleotide sequence ID" value="NZ_KB851004.1"/>
</dbReference>
<dbReference type="Gene3D" id="3.90.1570.10">
    <property type="entry name" value="tt1808, chain A"/>
    <property type="match status" value="1"/>
</dbReference>
<protein>
    <recommendedName>
        <fullName evidence="1">Putative restriction endonuclease domain-containing protein</fullName>
    </recommendedName>
</protein>
<dbReference type="PANTHER" id="PTHR34107:SF4">
    <property type="entry name" value="SLL1222 PROTEIN"/>
    <property type="match status" value="1"/>
</dbReference>
<gene>
    <name evidence="2" type="ORF">HMPREF1090_05743</name>
</gene>
<evidence type="ECO:0000259" key="1">
    <source>
        <dbReference type="Pfam" id="PF05685"/>
    </source>
</evidence>